<dbReference type="EMBL" id="JAAVJS010000007">
    <property type="protein sequence ID" value="NJX15072.1"/>
    <property type="molecule type" value="Genomic_DNA"/>
</dbReference>
<dbReference type="InterPro" id="IPR028973">
    <property type="entry name" value="PhnB-like"/>
</dbReference>
<accession>A0ABX1DAJ2</accession>
<dbReference type="Pfam" id="PF06983">
    <property type="entry name" value="3-dmu-9_3-mt"/>
    <property type="match status" value="1"/>
</dbReference>
<gene>
    <name evidence="2" type="ORF">HC176_06185</name>
</gene>
<reference evidence="2 3" key="1">
    <citation type="submission" date="2020-03" db="EMBL/GenBank/DDBJ databases">
        <title>Tamlana sp. nov, isolated from XXX.</title>
        <authorList>
            <person name="Cao W.R."/>
        </authorList>
    </citation>
    <scope>NUCLEOTIDE SEQUENCE [LARGE SCALE GENOMIC DNA]</scope>
    <source>
        <strain evidence="2 3">HST1-43</strain>
    </source>
</reference>
<keyword evidence="3" id="KW-1185">Reference proteome</keyword>
<dbReference type="SUPFAM" id="SSF54593">
    <property type="entry name" value="Glyoxalase/Bleomycin resistance protein/Dihydroxybiphenyl dioxygenase"/>
    <property type="match status" value="1"/>
</dbReference>
<comment type="caution">
    <text evidence="2">The sequence shown here is derived from an EMBL/GenBank/DDBJ whole genome shotgun (WGS) entry which is preliminary data.</text>
</comment>
<dbReference type="RefSeq" id="WP_167917320.1">
    <property type="nucleotide sequence ID" value="NZ_JAAVJS010000007.1"/>
</dbReference>
<dbReference type="Gene3D" id="3.10.180.10">
    <property type="entry name" value="2,3-Dihydroxybiphenyl 1,2-Dioxygenase, domain 1"/>
    <property type="match status" value="1"/>
</dbReference>
<protein>
    <submittedName>
        <fullName evidence="2">VOC family protein</fullName>
    </submittedName>
</protein>
<dbReference type="InterPro" id="IPR029068">
    <property type="entry name" value="Glyas_Bleomycin-R_OHBP_Dase"/>
</dbReference>
<sequence length="134" mass="15224">MKVQPYLAFNGDCKNALEHYKSILGGNIINEQTYEDVQTDIPEHYRKKLQHAELKGSGFHLMAYDASPDTPLTNGSNISVSIDVDSKEKAKDIFAKLSEKGKVHTAFQDMPWNACYGRCSDQFNISWMVNYKKD</sequence>
<name>A0ABX1DAJ2_9FLAO</name>
<evidence type="ECO:0000313" key="3">
    <source>
        <dbReference type="Proteomes" id="UP000760545"/>
    </source>
</evidence>
<proteinExistence type="predicted"/>
<dbReference type="PANTHER" id="PTHR33990">
    <property type="entry name" value="PROTEIN YJDN-RELATED"/>
    <property type="match status" value="1"/>
</dbReference>
<dbReference type="Proteomes" id="UP000760545">
    <property type="component" value="Unassembled WGS sequence"/>
</dbReference>
<evidence type="ECO:0000259" key="1">
    <source>
        <dbReference type="Pfam" id="PF06983"/>
    </source>
</evidence>
<organism evidence="2 3">
    <name type="scientific">Tamlana crocina</name>
    <dbReference type="NCBI Taxonomy" id="393006"/>
    <lineage>
        <taxon>Bacteria</taxon>
        <taxon>Pseudomonadati</taxon>
        <taxon>Bacteroidota</taxon>
        <taxon>Flavobacteriia</taxon>
        <taxon>Flavobacteriales</taxon>
        <taxon>Flavobacteriaceae</taxon>
        <taxon>Tamlana</taxon>
    </lineage>
</organism>
<dbReference type="CDD" id="cd06588">
    <property type="entry name" value="PhnB_like"/>
    <property type="match status" value="1"/>
</dbReference>
<evidence type="ECO:0000313" key="2">
    <source>
        <dbReference type="EMBL" id="NJX15072.1"/>
    </source>
</evidence>
<feature type="domain" description="PhnB-like" evidence="1">
    <location>
        <begin position="2"/>
        <end position="129"/>
    </location>
</feature>
<dbReference type="PANTHER" id="PTHR33990:SF1">
    <property type="entry name" value="PROTEIN YJDN"/>
    <property type="match status" value="1"/>
</dbReference>